<dbReference type="SUPFAM" id="SSF117916">
    <property type="entry name" value="Fe-S cluster assembly (FSCA) domain-like"/>
    <property type="match status" value="1"/>
</dbReference>
<protein>
    <recommendedName>
        <fullName evidence="4">MIP18 family-like domain-containing protein</fullName>
    </recommendedName>
</protein>
<evidence type="ECO:0000256" key="3">
    <source>
        <dbReference type="SAM" id="MobiDB-lite"/>
    </source>
</evidence>
<dbReference type="GeneID" id="8243353"/>
<feature type="domain" description="MIP18 family-like" evidence="4">
    <location>
        <begin position="42"/>
        <end position="108"/>
    </location>
</feature>
<feature type="region of interest" description="Disordered" evidence="3">
    <location>
        <begin position="1"/>
        <end position="32"/>
    </location>
</feature>
<evidence type="ECO:0000256" key="1">
    <source>
        <dbReference type="ARBA" id="ARBA00010381"/>
    </source>
</evidence>
<dbReference type="OMA" id="YETKEHH"/>
<dbReference type="InterPro" id="IPR034904">
    <property type="entry name" value="FSCA_dom_sf"/>
</dbReference>
<dbReference type="PANTHER" id="PTHR12377:SF0">
    <property type="entry name" value="CYTOSOLIC IRON-SULFUR ASSEMBLY COMPONENT 2B"/>
    <property type="match status" value="1"/>
</dbReference>
<dbReference type="InterPro" id="IPR002744">
    <property type="entry name" value="MIP18-like"/>
</dbReference>
<dbReference type="OrthoDB" id="2746at2759"/>
<comment type="similarity">
    <text evidence="1">Belongs to the MIP18 family.</text>
</comment>
<dbReference type="Pfam" id="PF01883">
    <property type="entry name" value="FeS_assembly_P"/>
    <property type="match status" value="1"/>
</dbReference>
<dbReference type="KEGG" id="mis:MICPUN_94181"/>
<dbReference type="GO" id="GO:0007059">
    <property type="term" value="P:chromosome segregation"/>
    <property type="evidence" value="ECO:0007669"/>
    <property type="project" value="UniProtKB-KW"/>
</dbReference>
<evidence type="ECO:0000259" key="4">
    <source>
        <dbReference type="Pfam" id="PF01883"/>
    </source>
</evidence>
<evidence type="ECO:0000313" key="6">
    <source>
        <dbReference type="Proteomes" id="UP000002009"/>
    </source>
</evidence>
<dbReference type="eggNOG" id="KOG3381">
    <property type="taxonomic scope" value="Eukaryota"/>
</dbReference>
<dbReference type="InterPro" id="IPR039796">
    <property type="entry name" value="MIP18"/>
</dbReference>
<dbReference type="GO" id="GO:0140535">
    <property type="term" value="C:intracellular protein-containing complex"/>
    <property type="evidence" value="ECO:0007669"/>
    <property type="project" value="UniProtKB-ARBA"/>
</dbReference>
<dbReference type="Gene3D" id="6.10.250.1280">
    <property type="match status" value="1"/>
</dbReference>
<keyword evidence="2" id="KW-0159">Chromosome partition</keyword>
<dbReference type="FunFam" id="3.30.300.130:FF:000005">
    <property type="entry name" value="Mitotic spindle-associated mmxd complex subunit"/>
    <property type="match status" value="1"/>
</dbReference>
<dbReference type="GO" id="GO:0051604">
    <property type="term" value="P:protein maturation"/>
    <property type="evidence" value="ECO:0007669"/>
    <property type="project" value="InterPro"/>
</dbReference>
<dbReference type="AlphaFoldDB" id="C1E5W4"/>
<dbReference type="PANTHER" id="PTHR12377">
    <property type="entry name" value="CYTOSOLIC IRON-SULFUR ASSEMBLY COMPONENT 2B-RELATED"/>
    <property type="match status" value="1"/>
</dbReference>
<keyword evidence="6" id="KW-1185">Reference proteome</keyword>
<sequence>MDSEFDNPSPLVRRARSRSCTARTSRVDDSNDRTVEPFASTEIFDHIKNINDPEHPYSLEQLDVVKEAGLLVEGSRVKVVFTPTVPSCSMVTLIGLSIRLKLSRVLPKRFKVDTIVYPGSHTSEMSVNKQLNDKERVAAALENPNLVQKVDLCLSGKTAF</sequence>
<gene>
    <name evidence="5" type="ORF">MICPUN_94181</name>
</gene>
<proteinExistence type="inferred from homology"/>
<dbReference type="Gene3D" id="3.30.300.130">
    <property type="entry name" value="Fe-S cluster assembly (FSCA)"/>
    <property type="match status" value="1"/>
</dbReference>
<evidence type="ECO:0000313" key="5">
    <source>
        <dbReference type="EMBL" id="ACO63705.1"/>
    </source>
</evidence>
<reference evidence="5 6" key="1">
    <citation type="journal article" date="2009" name="Science">
        <title>Green evolution and dynamic adaptations revealed by genomes of the marine picoeukaryotes Micromonas.</title>
        <authorList>
            <person name="Worden A.Z."/>
            <person name="Lee J.H."/>
            <person name="Mock T."/>
            <person name="Rouze P."/>
            <person name="Simmons M.P."/>
            <person name="Aerts A.L."/>
            <person name="Allen A.E."/>
            <person name="Cuvelier M.L."/>
            <person name="Derelle E."/>
            <person name="Everett M.V."/>
            <person name="Foulon E."/>
            <person name="Grimwood J."/>
            <person name="Gundlach H."/>
            <person name="Henrissat B."/>
            <person name="Napoli C."/>
            <person name="McDonald S.M."/>
            <person name="Parker M.S."/>
            <person name="Rombauts S."/>
            <person name="Salamov A."/>
            <person name="Von Dassow P."/>
            <person name="Badger J.H."/>
            <person name="Coutinho P.M."/>
            <person name="Demir E."/>
            <person name="Dubchak I."/>
            <person name="Gentemann C."/>
            <person name="Eikrem W."/>
            <person name="Gready J.E."/>
            <person name="John U."/>
            <person name="Lanier W."/>
            <person name="Lindquist E.A."/>
            <person name="Lucas S."/>
            <person name="Mayer K.F."/>
            <person name="Moreau H."/>
            <person name="Not F."/>
            <person name="Otillar R."/>
            <person name="Panaud O."/>
            <person name="Pangilinan J."/>
            <person name="Paulsen I."/>
            <person name="Piegu B."/>
            <person name="Poliakov A."/>
            <person name="Robbens S."/>
            <person name="Schmutz J."/>
            <person name="Toulza E."/>
            <person name="Wyss T."/>
            <person name="Zelensky A."/>
            <person name="Zhou K."/>
            <person name="Armbrust E.V."/>
            <person name="Bhattacharya D."/>
            <person name="Goodenough U.W."/>
            <person name="Van de Peer Y."/>
            <person name="Grigoriev I.V."/>
        </authorList>
    </citation>
    <scope>NUCLEOTIDE SEQUENCE [LARGE SCALE GENOMIC DNA]</scope>
    <source>
        <strain evidence="6">RCC299 / NOUM17</strain>
    </source>
</reference>
<dbReference type="RefSeq" id="XP_002502447.1">
    <property type="nucleotide sequence ID" value="XM_002502401.1"/>
</dbReference>
<organism evidence="5 6">
    <name type="scientific">Micromonas commoda (strain RCC299 / NOUM17 / CCMP2709)</name>
    <name type="common">Picoplanktonic green alga</name>
    <dbReference type="NCBI Taxonomy" id="296587"/>
    <lineage>
        <taxon>Eukaryota</taxon>
        <taxon>Viridiplantae</taxon>
        <taxon>Chlorophyta</taxon>
        <taxon>Mamiellophyceae</taxon>
        <taxon>Mamiellales</taxon>
        <taxon>Mamiellaceae</taxon>
        <taxon>Micromonas</taxon>
    </lineage>
</organism>
<dbReference type="EMBL" id="CP001326">
    <property type="protein sequence ID" value="ACO63705.1"/>
    <property type="molecule type" value="Genomic_DNA"/>
</dbReference>
<dbReference type="Proteomes" id="UP000002009">
    <property type="component" value="Chromosome 5"/>
</dbReference>
<dbReference type="GO" id="GO:1990229">
    <property type="term" value="C:iron-sulfur cluster assembly complex"/>
    <property type="evidence" value="ECO:0007669"/>
    <property type="project" value="UniProtKB-ARBA"/>
</dbReference>
<dbReference type="STRING" id="296587.C1E5W4"/>
<dbReference type="InParanoid" id="C1E5W4"/>
<accession>C1E5W4</accession>
<name>C1E5W4_MICCC</name>
<evidence type="ECO:0000256" key="2">
    <source>
        <dbReference type="ARBA" id="ARBA00022829"/>
    </source>
</evidence>